<comment type="caution">
    <text evidence="2">The sequence shown here is derived from an EMBL/GenBank/DDBJ whole genome shotgun (WGS) entry which is preliminary data.</text>
</comment>
<keyword evidence="1" id="KW-1133">Transmembrane helix</keyword>
<evidence type="ECO:0000313" key="3">
    <source>
        <dbReference type="Proteomes" id="UP000029223"/>
    </source>
</evidence>
<keyword evidence="1" id="KW-0812">Transmembrane</keyword>
<reference evidence="3" key="1">
    <citation type="submission" date="2014-09" db="EMBL/GenBank/DDBJ databases">
        <title>Vibrio variabilis JCM 19239. (C206) whole genome shotgun sequence.</title>
        <authorList>
            <person name="Sawabe T."/>
            <person name="Meirelles P."/>
            <person name="Nakanishi M."/>
            <person name="Sayaka M."/>
            <person name="Hattori M."/>
            <person name="Ohkuma M."/>
        </authorList>
    </citation>
    <scope>NUCLEOTIDE SEQUENCE [LARGE SCALE GENOMIC DNA]</scope>
    <source>
        <strain evidence="3">JCM 19239</strain>
    </source>
</reference>
<accession>A0ABQ0J5X3</accession>
<proteinExistence type="predicted"/>
<evidence type="ECO:0000313" key="2">
    <source>
        <dbReference type="EMBL" id="GAL24183.1"/>
    </source>
</evidence>
<keyword evidence="1" id="KW-0472">Membrane</keyword>
<sequence length="63" mass="7024">MKSASYGRAWADQKQKRGKSASLAQAILHALGCFLKMYVLKRGFLDGKQGFFDCNSICTLNIH</sequence>
<keyword evidence="3" id="KW-1185">Reference proteome</keyword>
<reference evidence="3" key="2">
    <citation type="submission" date="2014-09" db="EMBL/GenBank/DDBJ databases">
        <authorList>
            <consortium name="NBRP consortium"/>
            <person name="Sawabe T."/>
            <person name="Meirelles P."/>
            <person name="Nakanishi M."/>
            <person name="Sayaka M."/>
            <person name="Hattori M."/>
            <person name="Ohkuma M."/>
        </authorList>
    </citation>
    <scope>NUCLEOTIDE SEQUENCE [LARGE SCALE GENOMIC DNA]</scope>
    <source>
        <strain evidence="3">JCM 19239</strain>
    </source>
</reference>
<organism evidence="2 3">
    <name type="scientific">Vibrio variabilis</name>
    <dbReference type="NCBI Taxonomy" id="990271"/>
    <lineage>
        <taxon>Bacteria</taxon>
        <taxon>Pseudomonadati</taxon>
        <taxon>Pseudomonadota</taxon>
        <taxon>Gammaproteobacteria</taxon>
        <taxon>Vibrionales</taxon>
        <taxon>Vibrionaceae</taxon>
        <taxon>Vibrio</taxon>
    </lineage>
</organism>
<dbReference type="EMBL" id="BBMS01000003">
    <property type="protein sequence ID" value="GAL24183.1"/>
    <property type="molecule type" value="Genomic_DNA"/>
</dbReference>
<feature type="transmembrane region" description="Helical" evidence="1">
    <location>
        <begin position="21"/>
        <end position="39"/>
    </location>
</feature>
<dbReference type="Proteomes" id="UP000029223">
    <property type="component" value="Unassembled WGS sequence"/>
</dbReference>
<protein>
    <submittedName>
        <fullName evidence="2">Lipopolysaccharide biosynthesis glycosyltransferase</fullName>
    </submittedName>
</protein>
<gene>
    <name evidence="2" type="ORF">JCM19239_3886</name>
</gene>
<name>A0ABQ0J5X3_9VIBR</name>
<evidence type="ECO:0000256" key="1">
    <source>
        <dbReference type="SAM" id="Phobius"/>
    </source>
</evidence>